<evidence type="ECO:0000313" key="2">
    <source>
        <dbReference type="Ensembl" id="ENSCMIP00000006212.1"/>
    </source>
</evidence>
<dbReference type="GeneTree" id="ENSGT00390000014113"/>
<dbReference type="InterPro" id="IPR029357">
    <property type="entry name" value="SPATA7"/>
</dbReference>
<sequence>MGKISLGMGSKKVHSASCSRHLTDEQHIREHMATHYNRILCAKASVDCSVPKSMLSCVKYRDQLRRNKPQPEVARYEKGYNSSRSDSQSSCGYDEGPTEISQNPSILLRNEPSTDLENYVHSARSFASSKEKYSVLPSTSNIGKETIEKISSRAYSDLNDGISASQRQRHGISFDSSSTNANSQHCYRPFQDPHQKTYSGDVLEKHAHHFTDGHQPFTPRILKNEAQSFLSQYRFYTPVQKKQKSRKILIEQETQTDFDSFQDVYSQEKRNYSQLAPQQDSQNGQMWSAEELEDRKVFAHHLHSKRQKDSFEHSADNYSTSVLSLPKRMKSPIMRKIRAEEEELKYLEVISDVTKEILTLGLFSNRVLIRICERYIEQNKHRLDESKLRHLLDVLKEDLGCKPELKTWRTTGNETVEKYQRMEFNCCASKTADISTDCRSNYSWNHVFHGECGIHAHYPQNVTGNHHSHVSREQNHEFHDIEGKYSLAINNEENLCRLHKEHLSHCLTVSDEETTCRLHKEHADHSLIVSNEVEENICRLHKAHVDHSLATKNEDEEDVCRLQTKQADHSLSENHEENLCKLHEEHAVHSIDYGSVCDHTSEIRDLGKSFAECLHTAEVKEHDEETENAEIVSE</sequence>
<reference evidence="3" key="1">
    <citation type="journal article" date="2006" name="Science">
        <title>Ancient noncoding elements conserved in the human genome.</title>
        <authorList>
            <person name="Venkatesh B."/>
            <person name="Kirkness E.F."/>
            <person name="Loh Y.H."/>
            <person name="Halpern A.L."/>
            <person name="Lee A.P."/>
            <person name="Johnson J."/>
            <person name="Dandona N."/>
            <person name="Viswanathan L.D."/>
            <person name="Tay A."/>
            <person name="Venter J.C."/>
            <person name="Strausberg R.L."/>
            <person name="Brenner S."/>
        </authorList>
    </citation>
    <scope>NUCLEOTIDE SEQUENCE [LARGE SCALE GENOMIC DNA]</scope>
</reference>
<dbReference type="GO" id="GO:0120200">
    <property type="term" value="C:rod photoreceptor outer segment"/>
    <property type="evidence" value="ECO:0007669"/>
    <property type="project" value="TreeGrafter"/>
</dbReference>
<dbReference type="Pfam" id="PF15244">
    <property type="entry name" value="HSD3"/>
    <property type="match status" value="1"/>
</dbReference>
<dbReference type="Proteomes" id="UP000314986">
    <property type="component" value="Unassembled WGS sequence"/>
</dbReference>
<organism evidence="2 3">
    <name type="scientific">Callorhinchus milii</name>
    <name type="common">Ghost shark</name>
    <dbReference type="NCBI Taxonomy" id="7868"/>
    <lineage>
        <taxon>Eukaryota</taxon>
        <taxon>Metazoa</taxon>
        <taxon>Chordata</taxon>
        <taxon>Craniata</taxon>
        <taxon>Vertebrata</taxon>
        <taxon>Chondrichthyes</taxon>
        <taxon>Holocephali</taxon>
        <taxon>Chimaeriformes</taxon>
        <taxon>Callorhinchidae</taxon>
        <taxon>Callorhinchus</taxon>
    </lineage>
</organism>
<dbReference type="GO" id="GO:0036064">
    <property type="term" value="C:ciliary basal body"/>
    <property type="evidence" value="ECO:0007669"/>
    <property type="project" value="TreeGrafter"/>
</dbReference>
<accession>A0A4W3GT46</accession>
<dbReference type="InParanoid" id="A0A4W3GT46"/>
<reference evidence="2" key="4">
    <citation type="submission" date="2025-08" db="UniProtKB">
        <authorList>
            <consortium name="Ensembl"/>
        </authorList>
    </citation>
    <scope>IDENTIFICATION</scope>
</reference>
<dbReference type="AlphaFoldDB" id="A0A4W3GT46"/>
<dbReference type="GO" id="GO:0120206">
    <property type="term" value="C:photoreceptor distal connecting cilium"/>
    <property type="evidence" value="ECO:0007669"/>
    <property type="project" value="TreeGrafter"/>
</dbReference>
<dbReference type="PANTHER" id="PTHR14917:SF4">
    <property type="entry name" value="SPERMATOGENESIS-ASSOCIATED 7"/>
    <property type="match status" value="1"/>
</dbReference>
<dbReference type="PANTHER" id="PTHR14917">
    <property type="entry name" value="SPERMATOGENESIS-ASSOCIATED PROTEIN 7"/>
    <property type="match status" value="1"/>
</dbReference>
<dbReference type="GO" id="GO:0005930">
    <property type="term" value="C:axoneme"/>
    <property type="evidence" value="ECO:0007669"/>
    <property type="project" value="TreeGrafter"/>
</dbReference>
<dbReference type="STRING" id="7868.ENSCMIP00000006212"/>
<evidence type="ECO:0000256" key="1">
    <source>
        <dbReference type="SAM" id="MobiDB-lite"/>
    </source>
</evidence>
<dbReference type="GO" id="GO:0000226">
    <property type="term" value="P:microtubule cytoskeleton organization"/>
    <property type="evidence" value="ECO:0007669"/>
    <property type="project" value="TreeGrafter"/>
</dbReference>
<evidence type="ECO:0000313" key="3">
    <source>
        <dbReference type="Proteomes" id="UP000314986"/>
    </source>
</evidence>
<reference evidence="2" key="5">
    <citation type="submission" date="2025-09" db="UniProtKB">
        <authorList>
            <consortium name="Ensembl"/>
        </authorList>
    </citation>
    <scope>IDENTIFICATION</scope>
</reference>
<reference evidence="3" key="3">
    <citation type="journal article" date="2014" name="Nature">
        <title>Elephant shark genome provides unique insights into gnathostome evolution.</title>
        <authorList>
            <consortium name="International Elephant Shark Genome Sequencing Consortium"/>
            <person name="Venkatesh B."/>
            <person name="Lee A.P."/>
            <person name="Ravi V."/>
            <person name="Maurya A.K."/>
            <person name="Lian M.M."/>
            <person name="Swann J.B."/>
            <person name="Ohta Y."/>
            <person name="Flajnik M.F."/>
            <person name="Sutoh Y."/>
            <person name="Kasahara M."/>
            <person name="Hoon S."/>
            <person name="Gangu V."/>
            <person name="Roy S.W."/>
            <person name="Irimia M."/>
            <person name="Korzh V."/>
            <person name="Kondrychyn I."/>
            <person name="Lim Z.W."/>
            <person name="Tay B.H."/>
            <person name="Tohari S."/>
            <person name="Kong K.W."/>
            <person name="Ho S."/>
            <person name="Lorente-Galdos B."/>
            <person name="Quilez J."/>
            <person name="Marques-Bonet T."/>
            <person name="Raney B.J."/>
            <person name="Ingham P.W."/>
            <person name="Tay A."/>
            <person name="Hillier L.W."/>
            <person name="Minx P."/>
            <person name="Boehm T."/>
            <person name="Wilson R.K."/>
            <person name="Brenner S."/>
            <person name="Warren W.C."/>
        </authorList>
    </citation>
    <scope>NUCLEOTIDE SEQUENCE [LARGE SCALE GENOMIC DNA]</scope>
</reference>
<feature type="region of interest" description="Disordered" evidence="1">
    <location>
        <begin position="68"/>
        <end position="103"/>
    </location>
</feature>
<evidence type="ECO:0008006" key="4">
    <source>
        <dbReference type="Google" id="ProtNLM"/>
    </source>
</evidence>
<proteinExistence type="predicted"/>
<feature type="compositionally biased region" description="Polar residues" evidence="1">
    <location>
        <begin position="80"/>
        <end position="91"/>
    </location>
</feature>
<dbReference type="Ensembl" id="ENSCMIT00000006418.1">
    <property type="protein sequence ID" value="ENSCMIP00000006212.1"/>
    <property type="gene ID" value="ENSCMIG00000003571.1"/>
</dbReference>
<keyword evidence="3" id="KW-1185">Reference proteome</keyword>
<dbReference type="GO" id="GO:0045494">
    <property type="term" value="P:photoreceptor cell maintenance"/>
    <property type="evidence" value="ECO:0007669"/>
    <property type="project" value="TreeGrafter"/>
</dbReference>
<protein>
    <recommendedName>
        <fullName evidence="4">Spermatogenesis-associated protein 7</fullName>
    </recommendedName>
</protein>
<reference evidence="3" key="2">
    <citation type="journal article" date="2007" name="PLoS Biol.">
        <title>Survey sequencing and comparative analysis of the elephant shark (Callorhinchus milii) genome.</title>
        <authorList>
            <person name="Venkatesh B."/>
            <person name="Kirkness E.F."/>
            <person name="Loh Y.H."/>
            <person name="Halpern A.L."/>
            <person name="Lee A.P."/>
            <person name="Johnson J."/>
            <person name="Dandona N."/>
            <person name="Viswanathan L.D."/>
            <person name="Tay A."/>
            <person name="Venter J.C."/>
            <person name="Strausberg R.L."/>
            <person name="Brenner S."/>
        </authorList>
    </citation>
    <scope>NUCLEOTIDE SEQUENCE [LARGE SCALE GENOMIC DNA]</scope>
</reference>
<name>A0A4W3GT46_CALMI</name>
<gene>
    <name evidence="2" type="primary">LOC103185366</name>
</gene>